<accession>A0A6C0L9W6</accession>
<proteinExistence type="predicted"/>
<protein>
    <submittedName>
        <fullName evidence="1">Uncharacterized protein</fullName>
    </submittedName>
</protein>
<dbReference type="AlphaFoldDB" id="A0A6C0L9W6"/>
<reference evidence="1" key="1">
    <citation type="journal article" date="2020" name="Nature">
        <title>Giant virus diversity and host interactions through global metagenomics.</title>
        <authorList>
            <person name="Schulz F."/>
            <person name="Roux S."/>
            <person name="Paez-Espino D."/>
            <person name="Jungbluth S."/>
            <person name="Walsh D.A."/>
            <person name="Denef V.J."/>
            <person name="McMahon K.D."/>
            <person name="Konstantinidis K.T."/>
            <person name="Eloe-Fadrosh E.A."/>
            <person name="Kyrpides N.C."/>
            <person name="Woyke T."/>
        </authorList>
    </citation>
    <scope>NUCLEOTIDE SEQUENCE</scope>
    <source>
        <strain evidence="1">GVMAG-M-3300027763-16</strain>
    </source>
</reference>
<sequence length="321" mass="38203">MEFSILNEDILYYLLSKCSIISIMKLYVINKSFITDEIYKRIINNKWGINIGKEIDRSILDRNYLNFDKKLSIIFSNKTEDIYSKSISNSNIWATNRIMCLKYNNIPDKNKEVVIDELLTSYDKFYVNMNPLSSIIREKYPNQIENFKRLLGDSFDLNILTYVNIYEIYEILRSSITLGKMPIFKEKLKKNIIINFDSSYLSHQISLISRISSYDSILEKIDYKHVSLLNLNKNEMGLKYLSLLNNIFDNCVDDIYFKFKVYIAVQICKFMLLFKENLEKDHPMIEKMRAFNNLLGFKIIHIPEYLHFYATFEMTYILKNI</sequence>
<dbReference type="EMBL" id="MN740454">
    <property type="protein sequence ID" value="QHU27373.1"/>
    <property type="molecule type" value="Genomic_DNA"/>
</dbReference>
<name>A0A6C0L9W6_9ZZZZ</name>
<organism evidence="1">
    <name type="scientific">viral metagenome</name>
    <dbReference type="NCBI Taxonomy" id="1070528"/>
    <lineage>
        <taxon>unclassified sequences</taxon>
        <taxon>metagenomes</taxon>
        <taxon>organismal metagenomes</taxon>
    </lineage>
</organism>
<evidence type="ECO:0000313" key="1">
    <source>
        <dbReference type="EMBL" id="QHU27373.1"/>
    </source>
</evidence>